<reference evidence="1 2" key="1">
    <citation type="submission" date="2018-07" db="EMBL/GenBank/DDBJ databases">
        <title>A draft genome of a endophytic bacteria, a new species of Pedobacter.</title>
        <authorList>
            <person name="Zhang Z.D."/>
            <person name="Chen Z.J."/>
        </authorList>
    </citation>
    <scope>NUCLEOTIDE SEQUENCE [LARGE SCALE GENOMIC DNA]</scope>
    <source>
        <strain evidence="1 2">RS10</strain>
    </source>
</reference>
<gene>
    <name evidence="1" type="ORF">DRW42_01135</name>
</gene>
<keyword evidence="2" id="KW-1185">Reference proteome</keyword>
<dbReference type="Proteomes" id="UP000252081">
    <property type="component" value="Unassembled WGS sequence"/>
</dbReference>
<evidence type="ECO:0000313" key="2">
    <source>
        <dbReference type="Proteomes" id="UP000252081"/>
    </source>
</evidence>
<name>A0A366LEJ6_9SPHI</name>
<dbReference type="AlphaFoldDB" id="A0A366LEJ6"/>
<evidence type="ECO:0000313" key="1">
    <source>
        <dbReference type="EMBL" id="RBQ11903.1"/>
    </source>
</evidence>
<dbReference type="EMBL" id="QNQU01000001">
    <property type="protein sequence ID" value="RBQ11903.1"/>
    <property type="molecule type" value="Genomic_DNA"/>
</dbReference>
<sequence length="136" mass="14632">MNTYQTDQSQEGILLTASISATGPVYTRAIILKVDEPAQPGIKVADSQPMDHTGKIKKALIGTGPKLKGFRLGVISQVGVIGSNKQERLENAKHAAGDYLLQTGDNNKVSYNNPVITVTENGDDVYVFIVFTVDLV</sequence>
<protein>
    <submittedName>
        <fullName evidence="1">Uncharacterized protein</fullName>
    </submittedName>
</protein>
<dbReference type="RefSeq" id="WP_113946982.1">
    <property type="nucleotide sequence ID" value="NZ_QNQU01000001.1"/>
</dbReference>
<organism evidence="1 2">
    <name type="scientific">Pedobacter miscanthi</name>
    <dbReference type="NCBI Taxonomy" id="2259170"/>
    <lineage>
        <taxon>Bacteria</taxon>
        <taxon>Pseudomonadati</taxon>
        <taxon>Bacteroidota</taxon>
        <taxon>Sphingobacteriia</taxon>
        <taxon>Sphingobacteriales</taxon>
        <taxon>Sphingobacteriaceae</taxon>
        <taxon>Pedobacter</taxon>
    </lineage>
</organism>
<proteinExistence type="predicted"/>
<comment type="caution">
    <text evidence="1">The sequence shown here is derived from an EMBL/GenBank/DDBJ whole genome shotgun (WGS) entry which is preliminary data.</text>
</comment>
<accession>A0A366LEJ6</accession>